<evidence type="ECO:0008006" key="2">
    <source>
        <dbReference type="Google" id="ProtNLM"/>
    </source>
</evidence>
<organism evidence="1">
    <name type="scientific">viral metagenome</name>
    <dbReference type="NCBI Taxonomy" id="1070528"/>
    <lineage>
        <taxon>unclassified sequences</taxon>
        <taxon>metagenomes</taxon>
        <taxon>organismal metagenomes</taxon>
    </lineage>
</organism>
<dbReference type="EMBL" id="MN739328">
    <property type="protein sequence ID" value="QHS98913.1"/>
    <property type="molecule type" value="Genomic_DNA"/>
</dbReference>
<dbReference type="AlphaFoldDB" id="A0A6C0C5V2"/>
<reference evidence="1" key="1">
    <citation type="journal article" date="2020" name="Nature">
        <title>Giant virus diversity and host interactions through global metagenomics.</title>
        <authorList>
            <person name="Schulz F."/>
            <person name="Roux S."/>
            <person name="Paez-Espino D."/>
            <person name="Jungbluth S."/>
            <person name="Walsh D.A."/>
            <person name="Denef V.J."/>
            <person name="McMahon K.D."/>
            <person name="Konstantinidis K.T."/>
            <person name="Eloe-Fadrosh E.A."/>
            <person name="Kyrpides N.C."/>
            <person name="Woyke T."/>
        </authorList>
    </citation>
    <scope>NUCLEOTIDE SEQUENCE</scope>
    <source>
        <strain evidence="1">GVMAG-M-3300020185-18</strain>
    </source>
</reference>
<sequence>MTKKNYTIKGKTDGFGAQYHSIMSGIAYSKFKNYNYIHTPIAKIGNMTSEKLESLNNFIGIPSLPNQNNIEIDITVPFSGEAIFSNKPSEYFTNDVIEILRKYYYSTSKPVIENIDIAIHIRRGDVTNGVLKDRYTPNSYYNEIIKFLNRKYPNYNITILSEGNVNDFNELNGKNISFKLNTSIAETFHSFVSAKILITAKSSFSYCAAILNSNEIYYMDWSTFSPLKNWKNISDFITLKKE</sequence>
<protein>
    <recommendedName>
        <fullName evidence="2">Glycosyltransferase</fullName>
    </recommendedName>
</protein>
<accession>A0A6C0C5V2</accession>
<name>A0A6C0C5V2_9ZZZZ</name>
<proteinExistence type="predicted"/>
<evidence type="ECO:0000313" key="1">
    <source>
        <dbReference type="EMBL" id="QHS98913.1"/>
    </source>
</evidence>